<gene>
    <name evidence="2" type="ORF">BV898_07045</name>
</gene>
<comment type="caution">
    <text evidence="2">The sequence shown here is derived from an EMBL/GenBank/DDBJ whole genome shotgun (WGS) entry which is preliminary data.</text>
</comment>
<organism evidence="2 3">
    <name type="scientific">Hypsibius exemplaris</name>
    <name type="common">Freshwater tardigrade</name>
    <dbReference type="NCBI Taxonomy" id="2072580"/>
    <lineage>
        <taxon>Eukaryota</taxon>
        <taxon>Metazoa</taxon>
        <taxon>Ecdysozoa</taxon>
        <taxon>Tardigrada</taxon>
        <taxon>Eutardigrada</taxon>
        <taxon>Parachela</taxon>
        <taxon>Hypsibioidea</taxon>
        <taxon>Hypsibiidae</taxon>
        <taxon>Hypsibius</taxon>
    </lineage>
</organism>
<dbReference type="AlphaFoldDB" id="A0A1W0WUY4"/>
<keyword evidence="1" id="KW-0472">Membrane</keyword>
<feature type="transmembrane region" description="Helical" evidence="1">
    <location>
        <begin position="21"/>
        <end position="43"/>
    </location>
</feature>
<evidence type="ECO:0000256" key="1">
    <source>
        <dbReference type="SAM" id="Phobius"/>
    </source>
</evidence>
<keyword evidence="3" id="KW-1185">Reference proteome</keyword>
<keyword evidence="1" id="KW-1133">Transmembrane helix</keyword>
<name>A0A1W0WUY4_HYPEX</name>
<dbReference type="OrthoDB" id="10621411at2759"/>
<reference evidence="3" key="1">
    <citation type="submission" date="2017-01" db="EMBL/GenBank/DDBJ databases">
        <title>Comparative genomics of anhydrobiosis in the tardigrade Hypsibius dujardini.</title>
        <authorList>
            <person name="Yoshida Y."/>
            <person name="Koutsovoulos G."/>
            <person name="Laetsch D."/>
            <person name="Stevens L."/>
            <person name="Kumar S."/>
            <person name="Horikawa D."/>
            <person name="Ishino K."/>
            <person name="Komine S."/>
            <person name="Tomita M."/>
            <person name="Blaxter M."/>
            <person name="Arakawa K."/>
        </authorList>
    </citation>
    <scope>NUCLEOTIDE SEQUENCE [LARGE SCALE GENOMIC DNA]</scope>
    <source>
        <strain evidence="3">Z151</strain>
    </source>
</reference>
<dbReference type="EMBL" id="MTYJ01000044">
    <property type="protein sequence ID" value="OQV18990.1"/>
    <property type="molecule type" value="Genomic_DNA"/>
</dbReference>
<proteinExistence type="predicted"/>
<evidence type="ECO:0000313" key="3">
    <source>
        <dbReference type="Proteomes" id="UP000192578"/>
    </source>
</evidence>
<accession>A0A1W0WUY4</accession>
<keyword evidence="1" id="KW-0812">Transmembrane</keyword>
<evidence type="ECO:0000313" key="2">
    <source>
        <dbReference type="EMBL" id="OQV18990.1"/>
    </source>
</evidence>
<protein>
    <submittedName>
        <fullName evidence="2">Uncharacterized protein</fullName>
    </submittedName>
</protein>
<dbReference type="Proteomes" id="UP000192578">
    <property type="component" value="Unassembled WGS sequence"/>
</dbReference>
<sequence>MVSLRIRRVFIRPRWWSSSSFLLAVIILILTFNCLVILFYTLIAPAWRTRNTGSDPTTASLWDDVQEPEPDCGEGKGKLLNTDWILKLIQTASKMLRNYRRKNLQRMERGEQGTALAEDDIFTLMEPLVTFISDPKNKSPDFMKMLPQLMTLWFKVQRSGMFSPSDSGMSGDVTGLGGGRPADVGTLPRMGNDAGQPPLPELNMEMLNQLLSLLPVLKT</sequence>